<reference evidence="5" key="1">
    <citation type="journal article" date="2013" name="Science">
        <title>The Amborella genome and the evolution of flowering plants.</title>
        <authorList>
            <consortium name="Amborella Genome Project"/>
        </authorList>
    </citation>
    <scope>NUCLEOTIDE SEQUENCE [LARGE SCALE GENOMIC DNA]</scope>
</reference>
<feature type="repeat" description="PPR" evidence="3">
    <location>
        <begin position="219"/>
        <end position="253"/>
    </location>
</feature>
<dbReference type="GO" id="GO:0048367">
    <property type="term" value="P:shoot system development"/>
    <property type="evidence" value="ECO:0007669"/>
    <property type="project" value="EnsemblPlants"/>
</dbReference>
<dbReference type="Gramene" id="ERN20177">
    <property type="protein sequence ID" value="ERN20177"/>
    <property type="gene ID" value="AMTR_s00066p00107660"/>
</dbReference>
<dbReference type="InterPro" id="IPR011990">
    <property type="entry name" value="TPR-like_helical_dom_sf"/>
</dbReference>
<evidence type="ECO:0000313" key="4">
    <source>
        <dbReference type="EMBL" id="ERN20177.1"/>
    </source>
</evidence>
<feature type="repeat" description="PPR" evidence="3">
    <location>
        <begin position="148"/>
        <end position="182"/>
    </location>
</feature>
<dbReference type="Gene3D" id="1.25.40.10">
    <property type="entry name" value="Tetratricopeptide repeat domain"/>
    <property type="match status" value="4"/>
</dbReference>
<dbReference type="OMA" id="GRSKMFD"/>
<dbReference type="InterPro" id="IPR002885">
    <property type="entry name" value="PPR_rpt"/>
</dbReference>
<dbReference type="OrthoDB" id="185373at2759"/>
<evidence type="ECO:0000256" key="3">
    <source>
        <dbReference type="PROSITE-ProRule" id="PRU00708"/>
    </source>
</evidence>
<feature type="repeat" description="PPR" evidence="3">
    <location>
        <begin position="360"/>
        <end position="394"/>
    </location>
</feature>
<dbReference type="GO" id="GO:0003729">
    <property type="term" value="F:mRNA binding"/>
    <property type="evidence" value="ECO:0000318"/>
    <property type="project" value="GO_Central"/>
</dbReference>
<evidence type="ECO:0008006" key="6">
    <source>
        <dbReference type="Google" id="ProtNLM"/>
    </source>
</evidence>
<evidence type="ECO:0000256" key="1">
    <source>
        <dbReference type="ARBA" id="ARBA00007626"/>
    </source>
</evidence>
<protein>
    <recommendedName>
        <fullName evidence="6">Pentacotripeptide-repeat region of PRORP domain-containing protein</fullName>
    </recommendedName>
</protein>
<dbReference type="PROSITE" id="PS51375">
    <property type="entry name" value="PPR"/>
    <property type="match status" value="6"/>
</dbReference>
<dbReference type="Pfam" id="PF13041">
    <property type="entry name" value="PPR_2"/>
    <property type="match status" value="3"/>
</dbReference>
<feature type="repeat" description="PPR" evidence="3">
    <location>
        <begin position="325"/>
        <end position="359"/>
    </location>
</feature>
<dbReference type="HOGENOM" id="CLU_002706_49_0_1"/>
<proteinExistence type="inferred from homology"/>
<dbReference type="PANTHER" id="PTHR47941">
    <property type="entry name" value="PENTATRICOPEPTIDE REPEAT-CONTAINING PROTEIN 3, MITOCHONDRIAL"/>
    <property type="match status" value="1"/>
</dbReference>
<dbReference type="NCBIfam" id="TIGR00756">
    <property type="entry name" value="PPR"/>
    <property type="match status" value="7"/>
</dbReference>
<comment type="similarity">
    <text evidence="1">Belongs to the PPR family. P subfamily.</text>
</comment>
<feature type="repeat" description="PPR" evidence="3">
    <location>
        <begin position="289"/>
        <end position="323"/>
    </location>
</feature>
<dbReference type="AlphaFoldDB" id="U5DFE7"/>
<dbReference type="GO" id="GO:0048364">
    <property type="term" value="P:root development"/>
    <property type="evidence" value="ECO:0007669"/>
    <property type="project" value="EnsemblPlants"/>
</dbReference>
<sequence length="457" mass="51591">MDKVTKKVNPFRLATLLRLEKDPKMALQLFQSPKIGNPSFRYSSLSYDLIIQKLGKAKMFEQMEAILQELQKETRFTPPEQLFCSVIKFYGRDRKPQIALQTYERIPSFRCPRTVRALNTLLNALLNCRDMETFGRIHDELDQYASPDLCTYNILIKACCLNNSPDHAFQMFEEMVSNGIQPNAITFGTLITSLCSNSRLNEAFRLKEDMVWCFNVQPNSLVYTSLMKGLFKANELARAFQLKEEMVDNGIELDSGVYSTLIAGLCNAGRMQEIDGLLKKMKSNGCEPDIVTYNAIICGLCKEADLESAFGVLNEITKKGHCKPDVFTYNILIGGLCRQGRAKEAAELVEDMPRRGCFPDVVTYRILFDGLCREMEFAEAGHLLDEMTFKGFYPRSAHKLVEGLCKTGDLKLLDSVLSNMAEGLIMDLSAWELAVGTILCENRSQELLTVIDIIKSA</sequence>
<dbReference type="EMBL" id="KI392060">
    <property type="protein sequence ID" value="ERN20177.1"/>
    <property type="molecule type" value="Genomic_DNA"/>
</dbReference>
<gene>
    <name evidence="4" type="ORF">AMTR_s00066p00107660</name>
</gene>
<evidence type="ECO:0000256" key="2">
    <source>
        <dbReference type="ARBA" id="ARBA00022737"/>
    </source>
</evidence>
<feature type="repeat" description="PPR" evidence="3">
    <location>
        <begin position="254"/>
        <end position="288"/>
    </location>
</feature>
<keyword evidence="5" id="KW-1185">Reference proteome</keyword>
<dbReference type="Proteomes" id="UP000017836">
    <property type="component" value="Unassembled WGS sequence"/>
</dbReference>
<dbReference type="eggNOG" id="KOG4197">
    <property type="taxonomic scope" value="Eukaryota"/>
</dbReference>
<dbReference type="Pfam" id="PF12854">
    <property type="entry name" value="PPR_1"/>
    <property type="match status" value="1"/>
</dbReference>
<organism evidence="4 5">
    <name type="scientific">Amborella trichopoda</name>
    <dbReference type="NCBI Taxonomy" id="13333"/>
    <lineage>
        <taxon>Eukaryota</taxon>
        <taxon>Viridiplantae</taxon>
        <taxon>Streptophyta</taxon>
        <taxon>Embryophyta</taxon>
        <taxon>Tracheophyta</taxon>
        <taxon>Spermatophyta</taxon>
        <taxon>Magnoliopsida</taxon>
        <taxon>Amborellales</taxon>
        <taxon>Amborellaceae</taxon>
        <taxon>Amborella</taxon>
    </lineage>
</organism>
<evidence type="ECO:0000313" key="5">
    <source>
        <dbReference type="Proteomes" id="UP000017836"/>
    </source>
</evidence>
<name>U5DFE7_AMBTC</name>
<dbReference type="GO" id="GO:0009793">
    <property type="term" value="P:embryo development ending in seed dormancy"/>
    <property type="evidence" value="ECO:0007669"/>
    <property type="project" value="EnsemblPlants"/>
</dbReference>
<keyword evidence="2" id="KW-0677">Repeat</keyword>
<accession>U5DFE7</accession>